<dbReference type="GO" id="GO:0046872">
    <property type="term" value="F:metal ion binding"/>
    <property type="evidence" value="ECO:0007669"/>
    <property type="project" value="UniProtKB-KW"/>
</dbReference>
<dbReference type="AlphaFoldDB" id="A0A317NZQ9"/>
<evidence type="ECO:0000256" key="2">
    <source>
        <dbReference type="ARBA" id="ARBA00022801"/>
    </source>
</evidence>
<gene>
    <name evidence="6" type="ORF">DFR69_10166</name>
</gene>
<evidence type="ECO:0000259" key="5">
    <source>
        <dbReference type="Pfam" id="PF00149"/>
    </source>
</evidence>
<dbReference type="GO" id="GO:0016787">
    <property type="term" value="F:hydrolase activity"/>
    <property type="evidence" value="ECO:0007669"/>
    <property type="project" value="UniProtKB-KW"/>
</dbReference>
<proteinExistence type="inferred from homology"/>
<evidence type="ECO:0000256" key="1">
    <source>
        <dbReference type="ARBA" id="ARBA00022723"/>
    </source>
</evidence>
<evidence type="ECO:0000313" key="6">
    <source>
        <dbReference type="EMBL" id="PWV80730.1"/>
    </source>
</evidence>
<keyword evidence="1" id="KW-0479">Metal-binding</keyword>
<reference evidence="6 7" key="1">
    <citation type="submission" date="2018-05" db="EMBL/GenBank/DDBJ databases">
        <title>Genomic Encyclopedia of Type Strains, Phase IV (KMG-IV): sequencing the most valuable type-strain genomes for metagenomic binning, comparative biology and taxonomic classification.</title>
        <authorList>
            <person name="Goeker M."/>
        </authorList>
    </citation>
    <scope>NUCLEOTIDE SEQUENCE [LARGE SCALE GENOMIC DNA]</scope>
    <source>
        <strain evidence="6 7">DSM 44717</strain>
    </source>
</reference>
<evidence type="ECO:0000313" key="7">
    <source>
        <dbReference type="Proteomes" id="UP000246410"/>
    </source>
</evidence>
<dbReference type="InterPro" id="IPR029052">
    <property type="entry name" value="Metallo-depent_PP-like"/>
</dbReference>
<evidence type="ECO:0000256" key="4">
    <source>
        <dbReference type="ARBA" id="ARBA00025742"/>
    </source>
</evidence>
<dbReference type="Gene3D" id="3.60.21.10">
    <property type="match status" value="1"/>
</dbReference>
<accession>A0A317NZQ9</accession>
<dbReference type="EMBL" id="QGTL01000001">
    <property type="protein sequence ID" value="PWV80730.1"/>
    <property type="molecule type" value="Genomic_DNA"/>
</dbReference>
<dbReference type="PANTHER" id="PTHR42988:SF2">
    <property type="entry name" value="CYCLIC NUCLEOTIDE PHOSPHODIESTERASE CBUA0032-RELATED"/>
    <property type="match status" value="1"/>
</dbReference>
<feature type="domain" description="Calcineurin-like phosphoesterase" evidence="5">
    <location>
        <begin position="6"/>
        <end position="204"/>
    </location>
</feature>
<organism evidence="6 7">
    <name type="scientific">Nocardia neocaledoniensis</name>
    <dbReference type="NCBI Taxonomy" id="236511"/>
    <lineage>
        <taxon>Bacteria</taxon>
        <taxon>Bacillati</taxon>
        <taxon>Actinomycetota</taxon>
        <taxon>Actinomycetes</taxon>
        <taxon>Mycobacteriales</taxon>
        <taxon>Nocardiaceae</taxon>
        <taxon>Nocardia</taxon>
    </lineage>
</organism>
<dbReference type="Proteomes" id="UP000246410">
    <property type="component" value="Unassembled WGS sequence"/>
</dbReference>
<protein>
    <submittedName>
        <fullName evidence="6">3',5'-cyclic AMP phosphodiesterase CpdA</fullName>
    </submittedName>
</protein>
<dbReference type="InterPro" id="IPR004843">
    <property type="entry name" value="Calcineurin-like_PHP"/>
</dbReference>
<dbReference type="Pfam" id="PF00149">
    <property type="entry name" value="Metallophos"/>
    <property type="match status" value="1"/>
</dbReference>
<evidence type="ECO:0000256" key="3">
    <source>
        <dbReference type="ARBA" id="ARBA00023004"/>
    </source>
</evidence>
<keyword evidence="2" id="KW-0378">Hydrolase</keyword>
<name>A0A317NZQ9_9NOCA</name>
<keyword evidence="7" id="KW-1185">Reference proteome</keyword>
<sequence>MMSDLTIVQLTDTHLRPTGELVHGVVDTDANLARVLTQLRAAGQHVDALVLSGDLSDNGSPEAYRRLRAAVEPVAAELGAEIVYVMGNHDERSAFGEELLDRAPGSVDPALPHDSCVEIAGLRVIALDSTTPLRHEGRLELEQLAWLGEQLRVPAPRGTLLVLHHPPIPSPVATADFLKLEDADRLAEVLAGSDVRMILCGHNHLTAAAAVAGIPVWIGPALSYRIDPMAPVGRHRGLAGFGYSRIDLVGETMLATAIEATPAVAVYDRPEAEVLEQLAAIAARTR</sequence>
<comment type="caution">
    <text evidence="6">The sequence shown here is derived from an EMBL/GenBank/DDBJ whole genome shotgun (WGS) entry which is preliminary data.</text>
</comment>
<comment type="similarity">
    <text evidence="4">Belongs to the cyclic nucleotide phosphodiesterase class-III family.</text>
</comment>
<dbReference type="SUPFAM" id="SSF56300">
    <property type="entry name" value="Metallo-dependent phosphatases"/>
    <property type="match status" value="1"/>
</dbReference>
<dbReference type="InterPro" id="IPR050884">
    <property type="entry name" value="CNP_phosphodiesterase-III"/>
</dbReference>
<dbReference type="PANTHER" id="PTHR42988">
    <property type="entry name" value="PHOSPHOHYDROLASE"/>
    <property type="match status" value="1"/>
</dbReference>
<keyword evidence="3" id="KW-0408">Iron</keyword>